<gene>
    <name evidence="1" type="ORF">H312_00417</name>
</gene>
<dbReference type="OrthoDB" id="2190107at2759"/>
<accession>A0A059F4N1</accession>
<reference evidence="2" key="1">
    <citation type="submission" date="2013-02" db="EMBL/GenBank/DDBJ databases">
        <authorList>
            <consortium name="The Broad Institute Genome Sequencing Platform"/>
            <person name="Cuomo C."/>
            <person name="Becnel J."/>
            <person name="Sanscrainte N."/>
            <person name="Walker B."/>
            <person name="Young S.K."/>
            <person name="Zeng Q."/>
            <person name="Gargeya S."/>
            <person name="Fitzgerald M."/>
            <person name="Haas B."/>
            <person name="Abouelleil A."/>
            <person name="Alvarado L."/>
            <person name="Arachchi H.M."/>
            <person name="Berlin A.M."/>
            <person name="Chapman S.B."/>
            <person name="Dewar J."/>
            <person name="Goldberg J."/>
            <person name="Griggs A."/>
            <person name="Gujja S."/>
            <person name="Hansen M."/>
            <person name="Howarth C."/>
            <person name="Imamovic A."/>
            <person name="Larimer J."/>
            <person name="McCowan C."/>
            <person name="Murphy C."/>
            <person name="Neiman D."/>
            <person name="Pearson M."/>
            <person name="Priest M."/>
            <person name="Roberts A."/>
            <person name="Saif S."/>
            <person name="Shea T."/>
            <person name="Sisk P."/>
            <person name="Sykes S."/>
            <person name="Wortman J."/>
            <person name="Nusbaum C."/>
            <person name="Birren B."/>
        </authorList>
    </citation>
    <scope>NUCLEOTIDE SEQUENCE [LARGE SCALE GENOMIC DNA]</scope>
    <source>
        <strain evidence="2">PRA339</strain>
    </source>
</reference>
<sequence>MFFNQQPKVEISSLDDLIIDLEEYKKIREKILMDFKIKKVQENVANKLSGKISNTKDLLFPEDKNLVEFISDDFETPQQNNNNVIIDNDISTESHDAEDSSESFILPSNEKKKVRVVGNVDEETVLNDEFDLKIDNYKNEDSFDFKKNKE</sequence>
<dbReference type="AlphaFoldDB" id="A0A059F4N1"/>
<name>A0A059F4N1_9MICR</name>
<proteinExistence type="predicted"/>
<evidence type="ECO:0000313" key="2">
    <source>
        <dbReference type="Proteomes" id="UP000030655"/>
    </source>
</evidence>
<organism evidence="1 2">
    <name type="scientific">Anncaliia algerae PRA339</name>
    <dbReference type="NCBI Taxonomy" id="1288291"/>
    <lineage>
        <taxon>Eukaryota</taxon>
        <taxon>Fungi</taxon>
        <taxon>Fungi incertae sedis</taxon>
        <taxon>Microsporidia</taxon>
        <taxon>Tubulinosematoidea</taxon>
        <taxon>Tubulinosematidae</taxon>
        <taxon>Anncaliia</taxon>
    </lineage>
</organism>
<protein>
    <submittedName>
        <fullName evidence="1">Uncharacterized protein</fullName>
    </submittedName>
</protein>
<dbReference type="Proteomes" id="UP000030655">
    <property type="component" value="Unassembled WGS sequence"/>
</dbReference>
<dbReference type="EMBL" id="KK365132">
    <property type="protein sequence ID" value="KCZ82140.1"/>
    <property type="molecule type" value="Genomic_DNA"/>
</dbReference>
<reference evidence="1 2" key="2">
    <citation type="submission" date="2014-03" db="EMBL/GenBank/DDBJ databases">
        <title>The Genome Sequence of Anncaliia algerae insect isolate PRA339.</title>
        <authorList>
            <consortium name="The Broad Institute Genome Sequencing Platform"/>
            <consortium name="The Broad Institute Genome Sequencing Center for Infectious Disease"/>
            <person name="Cuomo C."/>
            <person name="Becnel J."/>
            <person name="Sanscrainte N."/>
            <person name="Walker B."/>
            <person name="Young S.K."/>
            <person name="Zeng Q."/>
            <person name="Gargeya S."/>
            <person name="Fitzgerald M."/>
            <person name="Haas B."/>
            <person name="Abouelleil A."/>
            <person name="Alvarado L."/>
            <person name="Arachchi H.M."/>
            <person name="Berlin A.M."/>
            <person name="Chapman S.B."/>
            <person name="Dewar J."/>
            <person name="Goldberg J."/>
            <person name="Griggs A."/>
            <person name="Gujja S."/>
            <person name="Hansen M."/>
            <person name="Howarth C."/>
            <person name="Imamovic A."/>
            <person name="Larimer J."/>
            <person name="McCowan C."/>
            <person name="Murphy C."/>
            <person name="Neiman D."/>
            <person name="Pearson M."/>
            <person name="Priest M."/>
            <person name="Roberts A."/>
            <person name="Saif S."/>
            <person name="Shea T."/>
            <person name="Sisk P."/>
            <person name="Sykes S."/>
            <person name="Wortman J."/>
            <person name="Nusbaum C."/>
            <person name="Birren B."/>
        </authorList>
    </citation>
    <scope>NUCLEOTIDE SEQUENCE [LARGE SCALE GENOMIC DNA]</scope>
    <source>
        <strain evidence="1 2">PRA339</strain>
    </source>
</reference>
<dbReference type="HOGENOM" id="CLU_1749157_0_0_1"/>
<keyword evidence="2" id="KW-1185">Reference proteome</keyword>
<evidence type="ECO:0000313" key="1">
    <source>
        <dbReference type="EMBL" id="KCZ82140.1"/>
    </source>
</evidence>
<dbReference type="VEuPathDB" id="MicrosporidiaDB:H312_00417"/>